<dbReference type="Pfam" id="PF01997">
    <property type="entry name" value="Translin"/>
    <property type="match status" value="1"/>
</dbReference>
<dbReference type="SUPFAM" id="SSF74784">
    <property type="entry name" value="Translin"/>
    <property type="match status" value="1"/>
</dbReference>
<dbReference type="PANTHER" id="PTHR10741">
    <property type="entry name" value="TRANSLIN AND TRANSLIN ASSOCIATED PROTEIN X"/>
    <property type="match status" value="1"/>
</dbReference>
<evidence type="ECO:0000256" key="2">
    <source>
        <dbReference type="ARBA" id="ARBA00004496"/>
    </source>
</evidence>
<comment type="subcellular location">
    <subcellularLocation>
        <location evidence="2">Cytoplasm</location>
    </subcellularLocation>
    <subcellularLocation>
        <location evidence="1">Nucleus</location>
    </subcellularLocation>
</comment>
<dbReference type="InterPro" id="IPR002848">
    <property type="entry name" value="Translin_fam"/>
</dbReference>
<proteinExistence type="inferred from homology"/>
<keyword evidence="7" id="KW-1185">Reference proteome</keyword>
<dbReference type="Gene3D" id="1.20.58.200">
    <property type="entry name" value="Translin, domain 2"/>
    <property type="match status" value="1"/>
</dbReference>
<dbReference type="InterPro" id="IPR016068">
    <property type="entry name" value="Translin_N"/>
</dbReference>
<keyword evidence="5" id="KW-0539">Nucleus</keyword>
<comment type="caution">
    <text evidence="6">The sequence shown here is derived from an EMBL/GenBank/DDBJ whole genome shotgun (WGS) entry which is preliminary data.</text>
</comment>
<evidence type="ECO:0000256" key="4">
    <source>
        <dbReference type="ARBA" id="ARBA00022490"/>
    </source>
</evidence>
<accession>A0ABR3J5A0</accession>
<dbReference type="EMBL" id="JASNQZ010000011">
    <property type="protein sequence ID" value="KAL0950825.1"/>
    <property type="molecule type" value="Genomic_DNA"/>
</dbReference>
<keyword evidence="4" id="KW-0963">Cytoplasm</keyword>
<evidence type="ECO:0000313" key="6">
    <source>
        <dbReference type="EMBL" id="KAL0950825.1"/>
    </source>
</evidence>
<protein>
    <recommendedName>
        <fullName evidence="8">Translin</fullName>
    </recommendedName>
</protein>
<dbReference type="CDD" id="cd14820">
    <property type="entry name" value="TRAX"/>
    <property type="match status" value="1"/>
</dbReference>
<dbReference type="InterPro" id="IPR036081">
    <property type="entry name" value="Translin_sf"/>
</dbReference>
<evidence type="ECO:0000256" key="1">
    <source>
        <dbReference type="ARBA" id="ARBA00004123"/>
    </source>
</evidence>
<dbReference type="Proteomes" id="UP001556367">
    <property type="component" value="Unassembled WGS sequence"/>
</dbReference>
<reference evidence="7" key="1">
    <citation type="submission" date="2024-06" db="EMBL/GenBank/DDBJ databases">
        <title>Multi-omics analyses provide insights into the biosynthesis of the anticancer antibiotic pleurotin in Hohenbuehelia grisea.</title>
        <authorList>
            <person name="Weaver J.A."/>
            <person name="Alberti F."/>
        </authorList>
    </citation>
    <scope>NUCLEOTIDE SEQUENCE [LARGE SCALE GENOMIC DNA]</scope>
    <source>
        <strain evidence="7">T-177</strain>
    </source>
</reference>
<sequence>MVVVVVGVDVTVKSKPSAFPHLDMDAFPQFRDHLDQYHDTREALIKASRDITNIAKKTIFLLHRLALERDNPSEAARQGRERLKDVQSIYAKCSPLIAGDNFYRYNRQVSPGLQEYIEALSFAHYLEHGTLISHTDVQASLADPNGVPYVILTVEDYLLGLSDLTGELMRFAISGIARWGGRAKALDVCAFVRACRAGKFFFLLLRFSLPGIGDVVLSECSLTSLSDDSPPEPNSITSALMMAGEQTLNASFHTR</sequence>
<evidence type="ECO:0000313" key="7">
    <source>
        <dbReference type="Proteomes" id="UP001556367"/>
    </source>
</evidence>
<evidence type="ECO:0000256" key="5">
    <source>
        <dbReference type="ARBA" id="ARBA00023242"/>
    </source>
</evidence>
<dbReference type="InterPro" id="IPR016069">
    <property type="entry name" value="Translin_C"/>
</dbReference>
<comment type="similarity">
    <text evidence="3">Belongs to the translin family.</text>
</comment>
<dbReference type="Gene3D" id="1.20.58.190">
    <property type="entry name" value="Translin, domain 1"/>
    <property type="match status" value="1"/>
</dbReference>
<gene>
    <name evidence="6" type="ORF">HGRIS_007587</name>
</gene>
<name>A0ABR3J5A0_9AGAR</name>
<evidence type="ECO:0008006" key="8">
    <source>
        <dbReference type="Google" id="ProtNLM"/>
    </source>
</evidence>
<evidence type="ECO:0000256" key="3">
    <source>
        <dbReference type="ARBA" id="ARBA00005902"/>
    </source>
</evidence>
<organism evidence="6 7">
    <name type="scientific">Hohenbuehelia grisea</name>
    <dbReference type="NCBI Taxonomy" id="104357"/>
    <lineage>
        <taxon>Eukaryota</taxon>
        <taxon>Fungi</taxon>
        <taxon>Dikarya</taxon>
        <taxon>Basidiomycota</taxon>
        <taxon>Agaricomycotina</taxon>
        <taxon>Agaricomycetes</taxon>
        <taxon>Agaricomycetidae</taxon>
        <taxon>Agaricales</taxon>
        <taxon>Pleurotineae</taxon>
        <taxon>Pleurotaceae</taxon>
        <taxon>Hohenbuehelia</taxon>
    </lineage>
</organism>